<reference evidence="2" key="1">
    <citation type="journal article" date="2024" name="Proc. Natl. Acad. Sci. U.S.A.">
        <title>Extraordinary preservation of gene collinearity over three hundred million years revealed in homosporous lycophytes.</title>
        <authorList>
            <person name="Li C."/>
            <person name="Wickell D."/>
            <person name="Kuo L.Y."/>
            <person name="Chen X."/>
            <person name="Nie B."/>
            <person name="Liao X."/>
            <person name="Peng D."/>
            <person name="Ji J."/>
            <person name="Jenkins J."/>
            <person name="Williams M."/>
            <person name="Shu S."/>
            <person name="Plott C."/>
            <person name="Barry K."/>
            <person name="Rajasekar S."/>
            <person name="Grimwood J."/>
            <person name="Han X."/>
            <person name="Sun S."/>
            <person name="Hou Z."/>
            <person name="He W."/>
            <person name="Dai G."/>
            <person name="Sun C."/>
            <person name="Schmutz J."/>
            <person name="Leebens-Mack J.H."/>
            <person name="Li F.W."/>
            <person name="Wang L."/>
        </authorList>
    </citation>
    <scope>NUCLEOTIDE SEQUENCE [LARGE SCALE GENOMIC DNA]</scope>
    <source>
        <strain evidence="2">cv. PW_Plant_1</strain>
    </source>
</reference>
<dbReference type="EMBL" id="CM055098">
    <property type="protein sequence ID" value="KAJ7550099.1"/>
    <property type="molecule type" value="Genomic_DNA"/>
</dbReference>
<organism evidence="1 2">
    <name type="scientific">Diphasiastrum complanatum</name>
    <name type="common">Issler's clubmoss</name>
    <name type="synonym">Lycopodium complanatum</name>
    <dbReference type="NCBI Taxonomy" id="34168"/>
    <lineage>
        <taxon>Eukaryota</taxon>
        <taxon>Viridiplantae</taxon>
        <taxon>Streptophyta</taxon>
        <taxon>Embryophyta</taxon>
        <taxon>Tracheophyta</taxon>
        <taxon>Lycopodiopsida</taxon>
        <taxon>Lycopodiales</taxon>
        <taxon>Lycopodiaceae</taxon>
        <taxon>Lycopodioideae</taxon>
        <taxon>Diphasiastrum</taxon>
    </lineage>
</organism>
<dbReference type="Proteomes" id="UP001162992">
    <property type="component" value="Chromosome 7"/>
</dbReference>
<evidence type="ECO:0000313" key="2">
    <source>
        <dbReference type="Proteomes" id="UP001162992"/>
    </source>
</evidence>
<sequence length="110" mass="12135">MYYGAMDMTVSGWGNAWLLPICHIVGPPLMRPFLGVCSFYLLFLHECSVMLPNSLFHLRIVHLCELLSVATLRLCSVLWDCLVAISSEYYQTAISPLIVSPKVVTAAAGS</sequence>
<gene>
    <name evidence="1" type="ORF">O6H91_07G083000</name>
</gene>
<keyword evidence="2" id="KW-1185">Reference proteome</keyword>
<name>A0ACC2D7D6_DIPCM</name>
<accession>A0ACC2D7D6</accession>
<comment type="caution">
    <text evidence="1">The sequence shown here is derived from an EMBL/GenBank/DDBJ whole genome shotgun (WGS) entry which is preliminary data.</text>
</comment>
<proteinExistence type="predicted"/>
<evidence type="ECO:0000313" key="1">
    <source>
        <dbReference type="EMBL" id="KAJ7550099.1"/>
    </source>
</evidence>
<protein>
    <submittedName>
        <fullName evidence="1">Uncharacterized protein</fullName>
    </submittedName>
</protein>